<keyword evidence="1" id="KW-1133">Transmembrane helix</keyword>
<proteinExistence type="predicted"/>
<comment type="caution">
    <text evidence="2">The sequence shown here is derived from an EMBL/GenBank/DDBJ whole genome shotgun (WGS) entry which is preliminary data.</text>
</comment>
<gene>
    <name evidence="2" type="ORF">BpHYR1_007756</name>
</gene>
<evidence type="ECO:0000313" key="3">
    <source>
        <dbReference type="Proteomes" id="UP000276133"/>
    </source>
</evidence>
<dbReference type="Proteomes" id="UP000276133">
    <property type="component" value="Unassembled WGS sequence"/>
</dbReference>
<reference evidence="2 3" key="1">
    <citation type="journal article" date="2018" name="Sci. Rep.">
        <title>Genomic signatures of local adaptation to the degree of environmental predictability in rotifers.</title>
        <authorList>
            <person name="Franch-Gras L."/>
            <person name="Hahn C."/>
            <person name="Garcia-Roger E.M."/>
            <person name="Carmona M.J."/>
            <person name="Serra M."/>
            <person name="Gomez A."/>
        </authorList>
    </citation>
    <scope>NUCLEOTIDE SEQUENCE [LARGE SCALE GENOMIC DNA]</scope>
    <source>
        <strain evidence="2">HYR1</strain>
    </source>
</reference>
<name>A0A3M7RP20_BRAPC</name>
<protein>
    <submittedName>
        <fullName evidence="2">Uncharacterized protein</fullName>
    </submittedName>
</protein>
<organism evidence="2 3">
    <name type="scientific">Brachionus plicatilis</name>
    <name type="common">Marine rotifer</name>
    <name type="synonym">Brachionus muelleri</name>
    <dbReference type="NCBI Taxonomy" id="10195"/>
    <lineage>
        <taxon>Eukaryota</taxon>
        <taxon>Metazoa</taxon>
        <taxon>Spiralia</taxon>
        <taxon>Gnathifera</taxon>
        <taxon>Rotifera</taxon>
        <taxon>Eurotatoria</taxon>
        <taxon>Monogononta</taxon>
        <taxon>Pseudotrocha</taxon>
        <taxon>Ploima</taxon>
        <taxon>Brachionidae</taxon>
        <taxon>Brachionus</taxon>
    </lineage>
</organism>
<keyword evidence="1" id="KW-0472">Membrane</keyword>
<dbReference type="AlphaFoldDB" id="A0A3M7RP20"/>
<sequence length="87" mass="10458">MKQLKFTKIKSTSKSLDSRLKWYAMSNIYFFQMDCLCSYHSLFDYIEFEYCLIKNPIADLIFAFGSWICFYLISYPAQSNNDLIFKR</sequence>
<dbReference type="EMBL" id="REGN01002959">
    <property type="protein sequence ID" value="RNA25229.1"/>
    <property type="molecule type" value="Genomic_DNA"/>
</dbReference>
<keyword evidence="1" id="KW-0812">Transmembrane</keyword>
<feature type="transmembrane region" description="Helical" evidence="1">
    <location>
        <begin position="57"/>
        <end position="77"/>
    </location>
</feature>
<evidence type="ECO:0000256" key="1">
    <source>
        <dbReference type="SAM" id="Phobius"/>
    </source>
</evidence>
<keyword evidence="3" id="KW-1185">Reference proteome</keyword>
<evidence type="ECO:0000313" key="2">
    <source>
        <dbReference type="EMBL" id="RNA25229.1"/>
    </source>
</evidence>
<accession>A0A3M7RP20</accession>